<proteinExistence type="predicted"/>
<dbReference type="RefSeq" id="WP_212991923.1">
    <property type="nucleotide sequence ID" value="NZ_BAABEA010000026.1"/>
</dbReference>
<comment type="caution">
    <text evidence="1">The sequence shown here is derived from an EMBL/GenBank/DDBJ whole genome shotgun (WGS) entry which is preliminary data.</text>
</comment>
<accession>A0A919VSJ8</accession>
<name>A0A919VSJ8_9ACTN</name>
<organism evidence="1 2">
    <name type="scientific">Actinoplanes auranticolor</name>
    <dbReference type="NCBI Taxonomy" id="47988"/>
    <lineage>
        <taxon>Bacteria</taxon>
        <taxon>Bacillati</taxon>
        <taxon>Actinomycetota</taxon>
        <taxon>Actinomycetes</taxon>
        <taxon>Micromonosporales</taxon>
        <taxon>Micromonosporaceae</taxon>
        <taxon>Actinoplanes</taxon>
    </lineage>
</organism>
<reference evidence="1" key="1">
    <citation type="submission" date="2021-03" db="EMBL/GenBank/DDBJ databases">
        <title>Whole genome shotgun sequence of Actinoplanes auranticolor NBRC 12245.</title>
        <authorList>
            <person name="Komaki H."/>
            <person name="Tamura T."/>
        </authorList>
    </citation>
    <scope>NUCLEOTIDE SEQUENCE</scope>
    <source>
        <strain evidence="1">NBRC 12245</strain>
    </source>
</reference>
<protein>
    <submittedName>
        <fullName evidence="1">Uncharacterized protein</fullName>
    </submittedName>
</protein>
<keyword evidence="2" id="KW-1185">Reference proteome</keyword>
<evidence type="ECO:0000313" key="2">
    <source>
        <dbReference type="Proteomes" id="UP000681340"/>
    </source>
</evidence>
<evidence type="ECO:0000313" key="1">
    <source>
        <dbReference type="EMBL" id="GIM74277.1"/>
    </source>
</evidence>
<dbReference type="Proteomes" id="UP000681340">
    <property type="component" value="Unassembled WGS sequence"/>
</dbReference>
<dbReference type="EMBL" id="BOQL01000049">
    <property type="protein sequence ID" value="GIM74277.1"/>
    <property type="molecule type" value="Genomic_DNA"/>
</dbReference>
<sequence length="71" mass="7481">MDRQPETTDPAALLVPARDLRTAAVIAGRADVVAKVDEVILLIAGRVEPAGTERDGDKANTVVRILDGLGF</sequence>
<gene>
    <name evidence="1" type="ORF">Aau02nite_60190</name>
</gene>
<dbReference type="AlphaFoldDB" id="A0A919VSJ8"/>